<dbReference type="SUPFAM" id="SSF55282">
    <property type="entry name" value="RL5-like"/>
    <property type="match status" value="1"/>
</dbReference>
<evidence type="ECO:0008006" key="3">
    <source>
        <dbReference type="Google" id="ProtNLM"/>
    </source>
</evidence>
<gene>
    <name evidence="1" type="ORF">NDEV_1799</name>
</gene>
<sequence>MTHQLEITTEVILHATEDNKKIFEPIFDLFQIKEDEFTIEKTLGHYGNTILLAKMTLTKKRAEEFVKKLASKISKTQMDELIENMDAHFEDTTLFLRIGKNEIVRKEISLQQNNAIKIKIKMPIYKKDQISKKYIELLTV</sequence>
<protein>
    <recommendedName>
        <fullName evidence="3">Exosome subunit</fullName>
    </recommendedName>
</protein>
<dbReference type="InterPro" id="IPR002739">
    <property type="entry name" value="PAB1135-like"/>
</dbReference>
<dbReference type="InterPro" id="IPR022803">
    <property type="entry name" value="Ribosomal_uL5_dom_sf"/>
</dbReference>
<evidence type="ECO:0000313" key="2">
    <source>
        <dbReference type="Proteomes" id="UP000196239"/>
    </source>
</evidence>
<dbReference type="PANTHER" id="PTHR38816">
    <property type="entry name" value="EXOSOME SUBUNIT, DUF54 FAMILY-RELATED"/>
    <property type="match status" value="1"/>
</dbReference>
<name>A0A128A5F4_9ARCH</name>
<dbReference type="Pfam" id="PF01877">
    <property type="entry name" value="RNA_binding"/>
    <property type="match status" value="1"/>
</dbReference>
<organism evidence="1 2">
    <name type="scientific">Nitrosotalea devaniterrae</name>
    <dbReference type="NCBI Taxonomy" id="1078905"/>
    <lineage>
        <taxon>Archaea</taxon>
        <taxon>Nitrososphaerota</taxon>
        <taxon>Nitrososphaeria</taxon>
        <taxon>Nitrosotaleales</taxon>
        <taxon>Nitrosotaleaceae</taxon>
        <taxon>Nitrosotalea</taxon>
    </lineage>
</organism>
<dbReference type="Proteomes" id="UP000196239">
    <property type="component" value="Chromosome 1"/>
</dbReference>
<evidence type="ECO:0000313" key="1">
    <source>
        <dbReference type="EMBL" id="CUR52561.1"/>
    </source>
</evidence>
<dbReference type="Gene3D" id="3.30.1440.10">
    <property type="match status" value="1"/>
</dbReference>
<accession>A0A128A5F4</accession>
<dbReference type="PANTHER" id="PTHR38816:SF1">
    <property type="entry name" value="EXOSOME SUBUNIT"/>
    <property type="match status" value="1"/>
</dbReference>
<dbReference type="KEGG" id="ndv:NDEV_1799"/>
<reference evidence="2" key="1">
    <citation type="submission" date="2015-10" db="EMBL/GenBank/DDBJ databases">
        <authorList>
            <person name="Lehtovirta-Morley L.E."/>
            <person name="Vieille C."/>
        </authorList>
    </citation>
    <scope>NUCLEOTIDE SEQUENCE [LARGE SCALE GENOMIC DNA]</scope>
</reference>
<keyword evidence="2" id="KW-1185">Reference proteome</keyword>
<dbReference type="AlphaFoldDB" id="A0A128A5F4"/>
<dbReference type="EMBL" id="LN890280">
    <property type="protein sequence ID" value="CUR52561.1"/>
    <property type="molecule type" value="Genomic_DNA"/>
</dbReference>
<proteinExistence type="predicted"/>